<reference evidence="3" key="1">
    <citation type="journal article" date="2019" name="PLoS Negl. Trop. Dis.">
        <title>Revisiting the worldwide diversity of Leptospira species in the environment.</title>
        <authorList>
            <person name="Vincent A.T."/>
            <person name="Schiettekatte O."/>
            <person name="Bourhy P."/>
            <person name="Veyrier F.J."/>
            <person name="Picardeau M."/>
        </authorList>
    </citation>
    <scope>NUCLEOTIDE SEQUENCE [LARGE SCALE GENOMIC DNA]</scope>
    <source>
        <strain evidence="3">SCS5</strain>
    </source>
</reference>
<feature type="compositionally biased region" description="Polar residues" evidence="1">
    <location>
        <begin position="297"/>
        <end position="307"/>
    </location>
</feature>
<keyword evidence="3" id="KW-0969">Cilium</keyword>
<dbReference type="AlphaFoldDB" id="A0A4R9GLV7"/>
<dbReference type="Proteomes" id="UP000297855">
    <property type="component" value="Unassembled WGS sequence"/>
</dbReference>
<dbReference type="Gene3D" id="3.30.750.140">
    <property type="match status" value="1"/>
</dbReference>
<evidence type="ECO:0000259" key="2">
    <source>
        <dbReference type="Pfam" id="PF02120"/>
    </source>
</evidence>
<feature type="compositionally biased region" description="Basic and acidic residues" evidence="1">
    <location>
        <begin position="515"/>
        <end position="525"/>
    </location>
</feature>
<dbReference type="RefSeq" id="WP_135814530.1">
    <property type="nucleotide sequence ID" value="NZ_RQEV01000017.1"/>
</dbReference>
<feature type="region of interest" description="Disordered" evidence="1">
    <location>
        <begin position="1"/>
        <end position="106"/>
    </location>
</feature>
<keyword evidence="4" id="KW-1185">Reference proteome</keyword>
<keyword evidence="3" id="KW-0282">Flagellum</keyword>
<keyword evidence="3" id="KW-0966">Cell projection</keyword>
<accession>A0A4R9GLV7</accession>
<feature type="compositionally biased region" description="Acidic residues" evidence="1">
    <location>
        <begin position="92"/>
        <end position="106"/>
    </location>
</feature>
<evidence type="ECO:0000313" key="3">
    <source>
        <dbReference type="EMBL" id="TGK15152.1"/>
    </source>
</evidence>
<feature type="region of interest" description="Disordered" evidence="1">
    <location>
        <begin position="469"/>
        <end position="525"/>
    </location>
</feature>
<proteinExistence type="predicted"/>
<feature type="compositionally biased region" description="Basic and acidic residues" evidence="1">
    <location>
        <begin position="315"/>
        <end position="336"/>
    </location>
</feature>
<dbReference type="CDD" id="cd17470">
    <property type="entry name" value="T3SS_Flik_C"/>
    <property type="match status" value="1"/>
</dbReference>
<feature type="compositionally biased region" description="Polar residues" evidence="1">
    <location>
        <begin position="1"/>
        <end position="10"/>
    </location>
</feature>
<feature type="compositionally biased region" description="Basic and acidic residues" evidence="1">
    <location>
        <begin position="285"/>
        <end position="296"/>
    </location>
</feature>
<organism evidence="3 4">
    <name type="scientific">Leptospira fluminis</name>
    <dbReference type="NCBI Taxonomy" id="2484979"/>
    <lineage>
        <taxon>Bacteria</taxon>
        <taxon>Pseudomonadati</taxon>
        <taxon>Spirochaetota</taxon>
        <taxon>Spirochaetia</taxon>
        <taxon>Leptospirales</taxon>
        <taxon>Leptospiraceae</taxon>
        <taxon>Leptospira</taxon>
    </lineage>
</organism>
<name>A0A4R9GLV7_9LEPT</name>
<feature type="domain" description="Flagellar hook-length control protein-like C-terminal" evidence="2">
    <location>
        <begin position="393"/>
        <end position="465"/>
    </location>
</feature>
<feature type="compositionally biased region" description="Polar residues" evidence="1">
    <location>
        <begin position="21"/>
        <end position="35"/>
    </location>
</feature>
<dbReference type="InterPro" id="IPR038610">
    <property type="entry name" value="FliK-like_C_sf"/>
</dbReference>
<gene>
    <name evidence="3" type="ORF">EHO61_15790</name>
</gene>
<protein>
    <submittedName>
        <fullName evidence="3">Flagellar hook-length control protein FliK</fullName>
    </submittedName>
</protein>
<feature type="compositionally biased region" description="Basic and acidic residues" evidence="1">
    <location>
        <begin position="176"/>
        <end position="187"/>
    </location>
</feature>
<comment type="caution">
    <text evidence="3">The sequence shown here is derived from an EMBL/GenBank/DDBJ whole genome shotgun (WGS) entry which is preliminary data.</text>
</comment>
<feature type="compositionally biased region" description="Basic and acidic residues" evidence="1">
    <location>
        <begin position="471"/>
        <end position="484"/>
    </location>
</feature>
<feature type="compositionally biased region" description="Basic and acidic residues" evidence="1">
    <location>
        <begin position="11"/>
        <end position="20"/>
    </location>
</feature>
<feature type="compositionally biased region" description="Basic and acidic residues" evidence="1">
    <location>
        <begin position="63"/>
        <end position="74"/>
    </location>
</feature>
<dbReference type="OrthoDB" id="324665at2"/>
<evidence type="ECO:0000256" key="1">
    <source>
        <dbReference type="SAM" id="MobiDB-lite"/>
    </source>
</evidence>
<dbReference type="Pfam" id="PF02120">
    <property type="entry name" value="Flg_hook"/>
    <property type="match status" value="1"/>
</dbReference>
<feature type="region of interest" description="Disordered" evidence="1">
    <location>
        <begin position="176"/>
        <end position="374"/>
    </location>
</feature>
<evidence type="ECO:0000313" key="4">
    <source>
        <dbReference type="Proteomes" id="UP000297855"/>
    </source>
</evidence>
<dbReference type="EMBL" id="RQEV01000017">
    <property type="protein sequence ID" value="TGK15152.1"/>
    <property type="molecule type" value="Genomic_DNA"/>
</dbReference>
<sequence>MQIRTDQSSPEDVRITHAESKSISVSSDKAPQSGPNFMDLMKSIQLRSQQALEEGEGRSAVIPDHRDVEPKEQDLFENTEGVRNLQKNEEQKNEEEEEIAGEGEDSDFSELYSFLNLVSDSVSLPENQKGKLRTIEGSEENAIEGEDLRSENDLETTEGKIPFQLSMSAFLQTLESKEEDKNAKEEEGVVSLSAVKKNLRNSSKEEIGQQKESKSESTEALETPKSEEKKNVKEFRQSKPSEKESLEEGMKKLDEVRRFSKPANEEKGQAVLREVNKENVILDSESIKVTREKKSESYAQISKSSAVKLQAAEDAGTKNDSNGKDRQNQESLHRQGNETTLSLIKAGMGVTDKESVSASSEKSRASGVRTSDPGITRENFQRLVQSARLHIVENGRSEATLRLNPQELGRVSLRISVEEDRVQGRILVESEEVKRMFSGDLEQLKKDFKDQGLVLESLSVEVEESGSFLFADKDSGNSGEERTGDSSVSRTNGKREESENLSDSDSIEIPQNADKNTERRLNVLV</sequence>
<feature type="compositionally biased region" description="Basic and acidic residues" evidence="1">
    <location>
        <begin position="202"/>
        <end position="268"/>
    </location>
</feature>
<feature type="region of interest" description="Disordered" evidence="1">
    <location>
        <begin position="123"/>
        <end position="162"/>
    </location>
</feature>
<dbReference type="InterPro" id="IPR021136">
    <property type="entry name" value="Flagellar_hook_control-like_C"/>
</dbReference>